<evidence type="ECO:0000256" key="2">
    <source>
        <dbReference type="ARBA" id="ARBA00022908"/>
    </source>
</evidence>
<evidence type="ECO:0000256" key="1">
    <source>
        <dbReference type="ARBA" id="ARBA00008857"/>
    </source>
</evidence>
<dbReference type="InterPro" id="IPR002104">
    <property type="entry name" value="Integrase_catalytic"/>
</dbReference>
<reference evidence="8 9" key="1">
    <citation type="submission" date="2022-04" db="EMBL/GenBank/DDBJ databases">
        <title>Identification of a novel bacterium isolated from mangrove sediments.</title>
        <authorList>
            <person name="Pan X."/>
        </authorList>
    </citation>
    <scope>NUCLEOTIDE SEQUENCE [LARGE SCALE GENOMIC DNA]</scope>
    <source>
        <strain evidence="8 9">B2638</strain>
    </source>
</reference>
<dbReference type="SUPFAM" id="SSF56349">
    <property type="entry name" value="DNA breaking-rejoining enzymes"/>
    <property type="match status" value="1"/>
</dbReference>
<comment type="caution">
    <text evidence="8">The sequence shown here is derived from an EMBL/GenBank/DDBJ whole genome shotgun (WGS) entry which is preliminary data.</text>
</comment>
<evidence type="ECO:0000256" key="3">
    <source>
        <dbReference type="ARBA" id="ARBA00023125"/>
    </source>
</evidence>
<dbReference type="Pfam" id="PF00589">
    <property type="entry name" value="Phage_integrase"/>
    <property type="match status" value="1"/>
</dbReference>
<evidence type="ECO:0000256" key="5">
    <source>
        <dbReference type="PROSITE-ProRule" id="PRU01248"/>
    </source>
</evidence>
<dbReference type="InterPro" id="IPR038488">
    <property type="entry name" value="Integrase_DNA-bd_sf"/>
</dbReference>
<organism evidence="8 9">
    <name type="scientific">Novosphingobium beihaiensis</name>
    <dbReference type="NCBI Taxonomy" id="2930389"/>
    <lineage>
        <taxon>Bacteria</taxon>
        <taxon>Pseudomonadati</taxon>
        <taxon>Pseudomonadota</taxon>
        <taxon>Alphaproteobacteria</taxon>
        <taxon>Sphingomonadales</taxon>
        <taxon>Sphingomonadaceae</taxon>
        <taxon>Novosphingobium</taxon>
    </lineage>
</organism>
<keyword evidence="4" id="KW-0233">DNA recombination</keyword>
<dbReference type="InterPro" id="IPR053876">
    <property type="entry name" value="Phage_int_M"/>
</dbReference>
<dbReference type="InterPro" id="IPR050808">
    <property type="entry name" value="Phage_Integrase"/>
</dbReference>
<evidence type="ECO:0000313" key="8">
    <source>
        <dbReference type="EMBL" id="MCJ2188030.1"/>
    </source>
</evidence>
<dbReference type="Pfam" id="PF13356">
    <property type="entry name" value="Arm-DNA-bind_3"/>
    <property type="match status" value="1"/>
</dbReference>
<feature type="domain" description="Core-binding (CB)" evidence="7">
    <location>
        <begin position="106"/>
        <end position="187"/>
    </location>
</feature>
<dbReference type="Pfam" id="PF22022">
    <property type="entry name" value="Phage_int_M"/>
    <property type="match status" value="1"/>
</dbReference>
<dbReference type="InterPro" id="IPR010998">
    <property type="entry name" value="Integrase_recombinase_N"/>
</dbReference>
<dbReference type="Gene3D" id="1.10.150.130">
    <property type="match status" value="1"/>
</dbReference>
<feature type="domain" description="Tyr recombinase" evidence="6">
    <location>
        <begin position="210"/>
        <end position="390"/>
    </location>
</feature>
<evidence type="ECO:0000313" key="9">
    <source>
        <dbReference type="Proteomes" id="UP001202281"/>
    </source>
</evidence>
<evidence type="ECO:0000259" key="6">
    <source>
        <dbReference type="PROSITE" id="PS51898"/>
    </source>
</evidence>
<accession>A0ABT0BSK2</accession>
<protein>
    <submittedName>
        <fullName evidence="8">Tyrosine-type recombinase/integrase</fullName>
    </submittedName>
</protein>
<dbReference type="PROSITE" id="PS51900">
    <property type="entry name" value="CB"/>
    <property type="match status" value="1"/>
</dbReference>
<dbReference type="RefSeq" id="WP_243922286.1">
    <property type="nucleotide sequence ID" value="NZ_JALHLG010000023.1"/>
</dbReference>
<dbReference type="Proteomes" id="UP001202281">
    <property type="component" value="Unassembled WGS sequence"/>
</dbReference>
<evidence type="ECO:0000256" key="4">
    <source>
        <dbReference type="ARBA" id="ARBA00023172"/>
    </source>
</evidence>
<comment type="similarity">
    <text evidence="1">Belongs to the 'phage' integrase family.</text>
</comment>
<dbReference type="Gene3D" id="3.30.160.390">
    <property type="entry name" value="Integrase, DNA-binding domain"/>
    <property type="match status" value="1"/>
</dbReference>
<name>A0ABT0BSK2_9SPHN</name>
<gene>
    <name evidence="8" type="ORF">MTR66_14540</name>
</gene>
<dbReference type="InterPro" id="IPR013762">
    <property type="entry name" value="Integrase-like_cat_sf"/>
</dbReference>
<dbReference type="PANTHER" id="PTHR30629">
    <property type="entry name" value="PROPHAGE INTEGRASE"/>
    <property type="match status" value="1"/>
</dbReference>
<dbReference type="PROSITE" id="PS51898">
    <property type="entry name" value="TYR_RECOMBINASE"/>
    <property type="match status" value="1"/>
</dbReference>
<dbReference type="InterPro" id="IPR011010">
    <property type="entry name" value="DNA_brk_join_enz"/>
</dbReference>
<dbReference type="EMBL" id="JALHLG010000023">
    <property type="protein sequence ID" value="MCJ2188030.1"/>
    <property type="molecule type" value="Genomic_DNA"/>
</dbReference>
<dbReference type="Gene3D" id="1.10.443.10">
    <property type="entry name" value="Intergrase catalytic core"/>
    <property type="match status" value="1"/>
</dbReference>
<dbReference type="PANTHER" id="PTHR30629:SF2">
    <property type="entry name" value="PROPHAGE INTEGRASE INTS-RELATED"/>
    <property type="match status" value="1"/>
</dbReference>
<dbReference type="InterPro" id="IPR044068">
    <property type="entry name" value="CB"/>
</dbReference>
<keyword evidence="2" id="KW-0229">DNA integration</keyword>
<dbReference type="CDD" id="cd00801">
    <property type="entry name" value="INT_P4_C"/>
    <property type="match status" value="1"/>
</dbReference>
<evidence type="ECO:0000259" key="7">
    <source>
        <dbReference type="PROSITE" id="PS51900"/>
    </source>
</evidence>
<dbReference type="InterPro" id="IPR025166">
    <property type="entry name" value="Integrase_DNA_bind_dom"/>
</dbReference>
<sequence length="416" mass="47301">MAADRTSRKGLSASAIRNAKPKEKAYKLADRDGLYLLIKPSGIRYWRMNYRFGTQQRTLSFGRWPEITLVEARDKLLEARRQLAKGLDPYNQAKLEKIAKSLAAANTFQAIGDEWLDKIEKEGAAQMTVKKARWLLRKVYPDIGRRPISEISAHELLLSLKKVEATKRYDTANRIRTACSQVYRYAISTARAERNVASDLLGALVTPKTTHRAAVTTSGEAGALLRAIDGYDGHSLTRTALQILAHVFVRPGELRWAEWDEFDLERRTWTIPAHKMKMGRPHAVPLSEQVIRLLKEIEHDASYSSFLFPSLRALDRPMSDNTLNAALRRLGYSKDQMTAHGFRALAATLLNEMGNWNPDAIERQLAHADGNSIRRAYARGQYWDERVRMMQHWSNHLELLRDGATILRPQFGHSGS</sequence>
<proteinExistence type="inferred from homology"/>
<keyword evidence="9" id="KW-1185">Reference proteome</keyword>
<keyword evidence="3 5" id="KW-0238">DNA-binding</keyword>